<keyword evidence="2" id="KW-0597">Phosphoprotein</keyword>
<feature type="compositionally biased region" description="Polar residues" evidence="8">
    <location>
        <begin position="658"/>
        <end position="688"/>
    </location>
</feature>
<feature type="binding site" evidence="7">
    <location>
        <position position="973"/>
    </location>
    <ligand>
        <name>ATP</name>
        <dbReference type="ChEBI" id="CHEBI:30616"/>
    </ligand>
</feature>
<dbReference type="PANTHER" id="PTHR24351">
    <property type="entry name" value="RIBOSOMAL PROTEIN S6 KINASE"/>
    <property type="match status" value="1"/>
</dbReference>
<evidence type="ECO:0000256" key="6">
    <source>
        <dbReference type="ARBA" id="ARBA00022840"/>
    </source>
</evidence>
<dbReference type="InterPro" id="IPR017441">
    <property type="entry name" value="Protein_kinase_ATP_BS"/>
</dbReference>
<evidence type="ECO:0000256" key="3">
    <source>
        <dbReference type="ARBA" id="ARBA00022679"/>
    </source>
</evidence>
<feature type="region of interest" description="Disordered" evidence="8">
    <location>
        <begin position="508"/>
        <end position="642"/>
    </location>
</feature>
<feature type="compositionally biased region" description="Polar residues" evidence="8">
    <location>
        <begin position="48"/>
        <end position="65"/>
    </location>
</feature>
<proteinExistence type="predicted"/>
<dbReference type="Gene3D" id="2.60.40.150">
    <property type="entry name" value="C2 domain"/>
    <property type="match status" value="1"/>
</dbReference>
<dbReference type="EMBL" id="JARVKF010000403">
    <property type="protein sequence ID" value="KAK9416837.1"/>
    <property type="molecule type" value="Genomic_DNA"/>
</dbReference>
<reference evidence="12 13" key="1">
    <citation type="journal article" date="2024" name="J. Plant Pathol.">
        <title>Sequence and assembly of the genome of Seiridium unicorne, isolate CBS 538.82, causal agent of cypress canker disease.</title>
        <authorList>
            <person name="Scali E."/>
            <person name="Rocca G.D."/>
            <person name="Danti R."/>
            <person name="Garbelotto M."/>
            <person name="Barberini S."/>
            <person name="Baroncelli R."/>
            <person name="Emiliani G."/>
        </authorList>
    </citation>
    <scope>NUCLEOTIDE SEQUENCE [LARGE SCALE GENOMIC DNA]</scope>
    <source>
        <strain evidence="12 13">BM-138-508</strain>
    </source>
</reference>
<dbReference type="GO" id="GO:0016301">
    <property type="term" value="F:kinase activity"/>
    <property type="evidence" value="ECO:0007669"/>
    <property type="project" value="UniProtKB-KW"/>
</dbReference>
<sequence length="1340" mass="148292">MHSRYITSPACKLSFEVGLTKKNASLRYISSIRAAQQDFTLYARKAKTTPSSPLEQQRQAASSYPAQKKISAAAPAPSSRPSYRPTALSPPPKSSRGVAGEKIQQLCACELPHYYTPGPALRRRLPVRATKIWAISVVNLPTARFFSVPSPAPFQPSSCVPEIPIPNPNPIVPSPVQFFPHGAASIDRNHHQPHHNSLQSAVFSSPSRQLTTARTTRPPTINRPDIEQPLPLSAHHNVWVGWQLRPASAGNTGDDVKVSKPTFILALTSLHVSPTAAALPIHLPLTGTLAPLHRNFTMPLQIAPLLHPARNLLVGSAGNCQMAGRMAIPFSPYSQLRTWANHSQRWTLDSRLPSRVWRGVIVDVGCYYRAIQAVRWRDPRHDQMSGTHEKRVRPILESGKCLYPSLQHLASSNRSSVWRQPCLCNAICDSIAGYALHLCITTTPPHDTAMQASSVLRRQGASDSEGADQIGSDTPRSGVATPQPDLQDKRLPGILSYFGQVRSKSLSLFQSTSSPSAQTREPENARPTTPRKEKEASLLPDQLPSPDDEQNSVPEGMPLLPHERITPPEEGDSSQQSVSQVNPYPTPPCSKTPSERGLKLSDASGEAMDASRRTSLSQAFRHRKSISEVPQPKSRRTSLASPLTGVVTAWSAVGQLSHPGQRSASSTPSSPTVKAPSTTQDSYFSKSASVDRLKKLTNDGSEKSGPPTPTRALSTTQTSQTEAKPSSRQNSDNADSTTSGTQTPISSQTGGAKAPTFKGKLTIKILEARNLRRSRDPYVVAVFQRSELISSGPRTFEDEDDLSLPPPAAGGIPIQRQGSDSGRMAIPMRSRQSSNTSTGDYNTFRNRTRRSFTSPKWDAEAVFDVVDSDMLVDISVYDHGPNGEDLLGHVDFQAKQSASDDPVRGWFPLKGNADTIAEHTPTGEIYVEAIYHGNEKRHYGPDDFQILRLIGKGTFGQVYQVRKKDTERIYAMKVLSKKVIVQKKEVAHTVGERNILVRTATSESPFIVGLKFSFQTQQDLFLVTDYMSGGELFWHLQKEGRFDEKRAKFYIAELILAIQHLHFNDIVYRDLKPENILLDANGHIALCDFGLSKANLTKNDTTNTFCGTTEYLAPEVLLDEAGYTKMVDFWSLGVLVFEMCCGWSPFYAEDTQQMYKNIAFGKVRFPRDTLSQEGRNFVKGLLNRNPKHRLGALDDAEELKRHPFFADVDWDALSKKLITPPFKPKLKSETDVSYFDPEFTNALNTNGSLNERAQQLATGFATSTPLSPTVQAHFQGFTFVDESSLDDHMADRYDDDEMRDTRRDNDWDELDDIDLRKTNRMSGIVRTGANDEPFNSHFDM</sequence>
<dbReference type="PROSITE" id="PS00108">
    <property type="entry name" value="PROTEIN_KINASE_ST"/>
    <property type="match status" value="1"/>
</dbReference>
<feature type="region of interest" description="Disordered" evidence="8">
    <location>
        <begin position="808"/>
        <end position="842"/>
    </location>
</feature>
<comment type="caution">
    <text evidence="12">The sequence shown here is derived from an EMBL/GenBank/DDBJ whole genome shotgun (WGS) entry which is preliminary data.</text>
</comment>
<feature type="compositionally biased region" description="Polar residues" evidence="8">
    <location>
        <begin position="711"/>
        <end position="750"/>
    </location>
</feature>
<dbReference type="InterPro" id="IPR008271">
    <property type="entry name" value="Ser/Thr_kinase_AS"/>
</dbReference>
<evidence type="ECO:0000256" key="5">
    <source>
        <dbReference type="ARBA" id="ARBA00022777"/>
    </source>
</evidence>
<dbReference type="InterPro" id="IPR000719">
    <property type="entry name" value="Prot_kinase_dom"/>
</dbReference>
<dbReference type="Pfam" id="PF00168">
    <property type="entry name" value="C2"/>
    <property type="match status" value="1"/>
</dbReference>
<evidence type="ECO:0000256" key="7">
    <source>
        <dbReference type="PROSITE-ProRule" id="PRU10141"/>
    </source>
</evidence>
<dbReference type="PROSITE" id="PS50004">
    <property type="entry name" value="C2"/>
    <property type="match status" value="1"/>
</dbReference>
<dbReference type="SMART" id="SM00133">
    <property type="entry name" value="S_TK_X"/>
    <property type="match status" value="1"/>
</dbReference>
<dbReference type="SUPFAM" id="SSF56112">
    <property type="entry name" value="Protein kinase-like (PK-like)"/>
    <property type="match status" value="1"/>
</dbReference>
<feature type="region of interest" description="Disordered" evidence="8">
    <location>
        <begin position="453"/>
        <end position="490"/>
    </location>
</feature>
<dbReference type="InterPro" id="IPR000008">
    <property type="entry name" value="C2_dom"/>
</dbReference>
<feature type="region of interest" description="Disordered" evidence="8">
    <location>
        <begin position="188"/>
        <end position="208"/>
    </location>
</feature>
<keyword evidence="1" id="KW-0723">Serine/threonine-protein kinase</keyword>
<dbReference type="PROSITE" id="PS00107">
    <property type="entry name" value="PROTEIN_KINASE_ATP"/>
    <property type="match status" value="1"/>
</dbReference>
<keyword evidence="6 7" id="KW-0067">ATP-binding</keyword>
<dbReference type="PROSITE" id="PS50011">
    <property type="entry name" value="PROTEIN_KINASE_DOM"/>
    <property type="match status" value="1"/>
</dbReference>
<feature type="domain" description="Protein kinase" evidence="10">
    <location>
        <begin position="944"/>
        <end position="1205"/>
    </location>
</feature>
<dbReference type="PROSITE" id="PS51285">
    <property type="entry name" value="AGC_KINASE_CTER"/>
    <property type="match status" value="1"/>
</dbReference>
<dbReference type="InterPro" id="IPR000961">
    <property type="entry name" value="AGC-kinase_C"/>
</dbReference>
<dbReference type="Pfam" id="PF00069">
    <property type="entry name" value="Pkinase"/>
    <property type="match status" value="1"/>
</dbReference>
<accession>A0ABR2UQB9</accession>
<evidence type="ECO:0000259" key="10">
    <source>
        <dbReference type="PROSITE" id="PS50011"/>
    </source>
</evidence>
<evidence type="ECO:0000256" key="4">
    <source>
        <dbReference type="ARBA" id="ARBA00022741"/>
    </source>
</evidence>
<organism evidence="12 13">
    <name type="scientific">Seiridium unicorne</name>
    <dbReference type="NCBI Taxonomy" id="138068"/>
    <lineage>
        <taxon>Eukaryota</taxon>
        <taxon>Fungi</taxon>
        <taxon>Dikarya</taxon>
        <taxon>Ascomycota</taxon>
        <taxon>Pezizomycotina</taxon>
        <taxon>Sordariomycetes</taxon>
        <taxon>Xylariomycetidae</taxon>
        <taxon>Amphisphaeriales</taxon>
        <taxon>Sporocadaceae</taxon>
        <taxon>Seiridium</taxon>
    </lineage>
</organism>
<dbReference type="CDD" id="cd05586">
    <property type="entry name" value="STKc_Sck1_like"/>
    <property type="match status" value="1"/>
</dbReference>
<name>A0ABR2UQB9_9PEZI</name>
<evidence type="ECO:0000259" key="9">
    <source>
        <dbReference type="PROSITE" id="PS50004"/>
    </source>
</evidence>
<evidence type="ECO:0000313" key="12">
    <source>
        <dbReference type="EMBL" id="KAK9416837.1"/>
    </source>
</evidence>
<dbReference type="SUPFAM" id="SSF49562">
    <property type="entry name" value="C2 domain (Calcium/lipid-binding domain, CaLB)"/>
    <property type="match status" value="1"/>
</dbReference>
<feature type="compositionally biased region" description="Low complexity" evidence="8">
    <location>
        <begin position="71"/>
        <end position="85"/>
    </location>
</feature>
<dbReference type="InterPro" id="IPR011009">
    <property type="entry name" value="Kinase-like_dom_sf"/>
</dbReference>
<feature type="compositionally biased region" description="Basic and acidic residues" evidence="8">
    <location>
        <begin position="520"/>
        <end position="536"/>
    </location>
</feature>
<evidence type="ECO:0000313" key="13">
    <source>
        <dbReference type="Proteomes" id="UP001408356"/>
    </source>
</evidence>
<keyword evidence="13" id="KW-1185">Reference proteome</keyword>
<evidence type="ECO:0000259" key="11">
    <source>
        <dbReference type="PROSITE" id="PS51285"/>
    </source>
</evidence>
<keyword evidence="5 12" id="KW-0418">Kinase</keyword>
<protein>
    <submittedName>
        <fullName evidence="12">Serine/threonine-protein kinase SCH9</fullName>
    </submittedName>
</protein>
<gene>
    <name evidence="12" type="ORF">SUNI508_09309</name>
</gene>
<dbReference type="SMART" id="SM00220">
    <property type="entry name" value="S_TKc"/>
    <property type="match status" value="1"/>
</dbReference>
<feature type="compositionally biased region" description="Polar residues" evidence="8">
    <location>
        <begin position="195"/>
        <end position="208"/>
    </location>
</feature>
<keyword evidence="4 7" id="KW-0547">Nucleotide-binding</keyword>
<dbReference type="Pfam" id="PF00433">
    <property type="entry name" value="Pkinase_C"/>
    <property type="match status" value="1"/>
</dbReference>
<dbReference type="InterPro" id="IPR017892">
    <property type="entry name" value="Pkinase_C"/>
</dbReference>
<evidence type="ECO:0000256" key="1">
    <source>
        <dbReference type="ARBA" id="ARBA00022527"/>
    </source>
</evidence>
<feature type="compositionally biased region" description="Polar residues" evidence="8">
    <location>
        <begin position="573"/>
        <end position="583"/>
    </location>
</feature>
<keyword evidence="3" id="KW-0808">Transferase</keyword>
<feature type="compositionally biased region" description="Polar residues" evidence="8">
    <location>
        <begin position="830"/>
        <end position="841"/>
    </location>
</feature>
<feature type="domain" description="AGC-kinase C-terminal" evidence="11">
    <location>
        <begin position="1206"/>
        <end position="1289"/>
    </location>
</feature>
<evidence type="ECO:0000256" key="8">
    <source>
        <dbReference type="SAM" id="MobiDB-lite"/>
    </source>
</evidence>
<dbReference type="Gene3D" id="3.30.200.20">
    <property type="entry name" value="Phosphorylase Kinase, domain 1"/>
    <property type="match status" value="1"/>
</dbReference>
<feature type="compositionally biased region" description="Basic and acidic residues" evidence="8">
    <location>
        <begin position="689"/>
        <end position="702"/>
    </location>
</feature>
<feature type="region of interest" description="Disordered" evidence="8">
    <location>
        <begin position="46"/>
        <end position="99"/>
    </location>
</feature>
<dbReference type="Gene3D" id="1.10.510.10">
    <property type="entry name" value="Transferase(Phosphotransferase) domain 1"/>
    <property type="match status" value="1"/>
</dbReference>
<feature type="region of interest" description="Disordered" evidence="8">
    <location>
        <begin position="654"/>
        <end position="755"/>
    </location>
</feature>
<feature type="domain" description="C2" evidence="9">
    <location>
        <begin position="739"/>
        <end position="907"/>
    </location>
</feature>
<dbReference type="SMART" id="SM00239">
    <property type="entry name" value="C2"/>
    <property type="match status" value="1"/>
</dbReference>
<dbReference type="Proteomes" id="UP001408356">
    <property type="component" value="Unassembled WGS sequence"/>
</dbReference>
<dbReference type="InterPro" id="IPR035892">
    <property type="entry name" value="C2_domain_sf"/>
</dbReference>
<evidence type="ECO:0000256" key="2">
    <source>
        <dbReference type="ARBA" id="ARBA00022553"/>
    </source>
</evidence>